<dbReference type="AlphaFoldDB" id="A0A2L1C8M0"/>
<evidence type="ECO:0000313" key="12">
    <source>
        <dbReference type="Proteomes" id="UP000567099"/>
    </source>
</evidence>
<evidence type="ECO:0000313" key="9">
    <source>
        <dbReference type="Proteomes" id="UP000239462"/>
    </source>
</evidence>
<protein>
    <submittedName>
        <fullName evidence="2">Acetolactate synthase 3 regulatory subunit</fullName>
    </submittedName>
</protein>
<dbReference type="EMBL" id="JACHED010000002">
    <property type="protein sequence ID" value="MBB6497021.1"/>
    <property type="molecule type" value="Genomic_DNA"/>
</dbReference>
<evidence type="ECO:0000313" key="11">
    <source>
        <dbReference type="Proteomes" id="UP000563838"/>
    </source>
</evidence>
<dbReference type="Proteomes" id="UP000590564">
    <property type="component" value="Unassembled WGS sequence"/>
</dbReference>
<evidence type="ECO:0000313" key="7">
    <source>
        <dbReference type="EMBL" id="MBB6402131.1"/>
    </source>
</evidence>
<dbReference type="Proteomes" id="UP000568063">
    <property type="component" value="Unassembled WGS sequence"/>
</dbReference>
<sequence length="141" mass="15605">MIIKQLSVFLENKSGRLNEVTEILEKAGINISALSVADTSDYGILRMVVSNPDLALKILKENRFSVSLTDVLCICIPNKIGSLSKTINILSKENISIDYVYAFSMNDKALAVLRTEDIQKGIDVLKEHDTEVLDADDIYGI</sequence>
<reference evidence="9" key="1">
    <citation type="journal article" date="2018" name="Genome Announc.">
        <title>Complete Genome Sequence of the Methanococcus maripaludis Type Strain JJ (DSM 2067), a Model for Selenoprotein Synthesis in Archaea.</title>
        <authorList>
            <person name="Poehlein A."/>
            <person name="Heym D."/>
            <person name="Quitzke V."/>
            <person name="Fersch J."/>
            <person name="Daniel R."/>
            <person name="Rother M."/>
        </authorList>
    </citation>
    <scope>NUCLEOTIDE SEQUENCE [LARGE SCALE GENOMIC DNA]</scope>
    <source>
        <strain evidence="9">DSM 2067</strain>
    </source>
</reference>
<dbReference type="Gene3D" id="3.30.2130.10">
    <property type="entry name" value="VC0802-like"/>
    <property type="match status" value="1"/>
</dbReference>
<dbReference type="Proteomes" id="UP000536195">
    <property type="component" value="Unassembled WGS sequence"/>
</dbReference>
<dbReference type="InterPro" id="IPR002912">
    <property type="entry name" value="ACT_dom"/>
</dbReference>
<evidence type="ECO:0000313" key="6">
    <source>
        <dbReference type="EMBL" id="MBA2869488.1"/>
    </source>
</evidence>
<feature type="domain" description="ACT" evidence="1">
    <location>
        <begin position="5"/>
        <end position="82"/>
    </location>
</feature>
<gene>
    <name evidence="3" type="ORF">HNP87_001791</name>
    <name evidence="4" type="ORF">HNP91_001393</name>
    <name evidence="7" type="ORF">HNP92_001453</name>
    <name evidence="5" type="ORF">HNP94_001095</name>
    <name evidence="6" type="ORF">HNP95_001684</name>
    <name evidence="8" type="ORF">HNP96_001062</name>
    <name evidence="2" type="ORF">MMJJ_02610</name>
</gene>
<organism evidence="2 9">
    <name type="scientific">Methanococcus maripaludis</name>
    <name type="common">Methanococcus deltae</name>
    <dbReference type="NCBI Taxonomy" id="39152"/>
    <lineage>
        <taxon>Archaea</taxon>
        <taxon>Methanobacteriati</taxon>
        <taxon>Methanobacteriota</taxon>
        <taxon>Methanomada group</taxon>
        <taxon>Methanococci</taxon>
        <taxon>Methanococcales</taxon>
        <taxon>Methanococcaceae</taxon>
        <taxon>Methanococcus</taxon>
    </lineage>
</organism>
<dbReference type="InterPro" id="IPR045739">
    <property type="entry name" value="ACT_dom_pair"/>
</dbReference>
<accession>A0A2L1C8M0</accession>
<dbReference type="PANTHER" id="PTHR40099">
    <property type="entry name" value="ACETOLACTATE SYNTHASE, SMALL SUBUNIT"/>
    <property type="match status" value="1"/>
</dbReference>
<dbReference type="EMBL" id="JACDUI010000003">
    <property type="protein sequence ID" value="MBA2841242.1"/>
    <property type="molecule type" value="Genomic_DNA"/>
</dbReference>
<evidence type="ECO:0000313" key="8">
    <source>
        <dbReference type="EMBL" id="MBB6497021.1"/>
    </source>
</evidence>
<evidence type="ECO:0000313" key="5">
    <source>
        <dbReference type="EMBL" id="MBA2864095.1"/>
    </source>
</evidence>
<dbReference type="InterPro" id="IPR045865">
    <property type="entry name" value="ACT-like_dom_sf"/>
</dbReference>
<dbReference type="CDD" id="cd04908">
    <property type="entry name" value="ACT_Bt0572_1"/>
    <property type="match status" value="1"/>
</dbReference>
<reference evidence="10 15" key="3">
    <citation type="submission" date="2020-08" db="EMBL/GenBank/DDBJ databases">
        <title>Genomic Encyclopedia of Type Strains, Phase IV (KMG-V): Genome sequencing to study the core and pangenomes of soil and plant-associated prokaryotes.</title>
        <authorList>
            <person name="Whitman W."/>
        </authorList>
    </citation>
    <scope>NUCLEOTIDE SEQUENCE [LARGE SCALE GENOMIC DNA]</scope>
    <source>
        <strain evidence="3 11">A4</strain>
        <strain evidence="7 10">C11</strain>
        <strain evidence="5 12">C13</strain>
        <strain evidence="6 14">C14</strain>
        <strain evidence="4 13">C9</strain>
        <strain evidence="8 15">D1</strain>
    </source>
</reference>
<evidence type="ECO:0000313" key="10">
    <source>
        <dbReference type="Proteomes" id="UP000536195"/>
    </source>
</evidence>
<dbReference type="EMBL" id="JACDUP010000003">
    <property type="protein sequence ID" value="MBA2869488.1"/>
    <property type="molecule type" value="Genomic_DNA"/>
</dbReference>
<evidence type="ECO:0000313" key="13">
    <source>
        <dbReference type="Proteomes" id="UP000568063"/>
    </source>
</evidence>
<dbReference type="EMBL" id="JACDUM010000003">
    <property type="protein sequence ID" value="MBA2860562.1"/>
    <property type="molecule type" value="Genomic_DNA"/>
</dbReference>
<evidence type="ECO:0000313" key="4">
    <source>
        <dbReference type="EMBL" id="MBA2860562.1"/>
    </source>
</evidence>
<reference evidence="2" key="2">
    <citation type="submission" date="2018-02" db="EMBL/GenBank/DDBJ databases">
        <title>Complete genome sequence of the Methanococcus maripaludis type strain JJ (DSM 2067), a model for selenoprotein synthesis in Archaea.</title>
        <authorList>
            <person name="Poehlein A."/>
            <person name="Heym D."/>
            <person name="Quitzke V."/>
            <person name="Fersch J."/>
            <person name="Daniel R."/>
            <person name="Rother M."/>
        </authorList>
    </citation>
    <scope>NUCLEOTIDE SEQUENCE [LARGE SCALE GENOMIC DNA]</scope>
    <source>
        <strain evidence="2">DSM 2067</strain>
    </source>
</reference>
<dbReference type="Proteomes" id="UP000239462">
    <property type="component" value="Chromosome"/>
</dbReference>
<proteinExistence type="predicted"/>
<evidence type="ECO:0000313" key="15">
    <source>
        <dbReference type="Proteomes" id="UP000590564"/>
    </source>
</evidence>
<dbReference type="EMBL" id="CP026606">
    <property type="protein sequence ID" value="AVB75679.1"/>
    <property type="molecule type" value="Genomic_DNA"/>
</dbReference>
<dbReference type="PROSITE" id="PS51671">
    <property type="entry name" value="ACT"/>
    <property type="match status" value="1"/>
</dbReference>
<dbReference type="RefSeq" id="WP_104838570.1">
    <property type="nucleotide sequence ID" value="NZ_CP026606.1"/>
</dbReference>
<dbReference type="Pfam" id="PF19571">
    <property type="entry name" value="ACT_8"/>
    <property type="match status" value="1"/>
</dbReference>
<dbReference type="EMBL" id="JACDUO010000001">
    <property type="protein sequence ID" value="MBA2864095.1"/>
    <property type="molecule type" value="Genomic_DNA"/>
</dbReference>
<dbReference type="Proteomes" id="UP000563838">
    <property type="component" value="Unassembled WGS sequence"/>
</dbReference>
<name>A0A2L1C8M0_METMI</name>
<dbReference type="EMBL" id="JACHEC010000003">
    <property type="protein sequence ID" value="MBB6402131.1"/>
    <property type="molecule type" value="Genomic_DNA"/>
</dbReference>
<dbReference type="KEGG" id="mmad:MMJJ_02610"/>
<evidence type="ECO:0000313" key="14">
    <source>
        <dbReference type="Proteomes" id="UP000571751"/>
    </source>
</evidence>
<dbReference type="PANTHER" id="PTHR40099:SF1">
    <property type="entry name" value="ACETOLACTATE SYNTHASE, SMALL SUBUNIT"/>
    <property type="match status" value="1"/>
</dbReference>
<dbReference type="CDD" id="cd04882">
    <property type="entry name" value="ACT_Bt0572_2"/>
    <property type="match status" value="1"/>
</dbReference>
<dbReference type="SUPFAM" id="SSF55021">
    <property type="entry name" value="ACT-like"/>
    <property type="match status" value="2"/>
</dbReference>
<evidence type="ECO:0000313" key="2">
    <source>
        <dbReference type="EMBL" id="AVB75679.1"/>
    </source>
</evidence>
<dbReference type="Proteomes" id="UP000567099">
    <property type="component" value="Unassembled WGS sequence"/>
</dbReference>
<evidence type="ECO:0000259" key="1">
    <source>
        <dbReference type="PROSITE" id="PS51671"/>
    </source>
</evidence>
<evidence type="ECO:0000313" key="3">
    <source>
        <dbReference type="EMBL" id="MBA2841242.1"/>
    </source>
</evidence>
<dbReference type="Proteomes" id="UP000571751">
    <property type="component" value="Unassembled WGS sequence"/>
</dbReference>
<dbReference type="GeneID" id="36101356"/>